<dbReference type="Proteomes" id="UP000323054">
    <property type="component" value="Segment"/>
</dbReference>
<organism evidence="2 3">
    <name type="scientific">Escherichia phage Mangalitsa</name>
    <dbReference type="NCBI Taxonomy" id="2589658"/>
    <lineage>
        <taxon>Viruses</taxon>
        <taxon>Duplodnaviria</taxon>
        <taxon>Heunggongvirae</taxon>
        <taxon>Uroviricota</taxon>
        <taxon>Caudoviricetes</taxon>
        <taxon>Chaseviridae</taxon>
        <taxon>Cleopatravirinae</taxon>
        <taxon>Carltongylesvirus</taxon>
        <taxon>Carltongylesvirus mangalitsa</taxon>
    </lineage>
</organism>
<dbReference type="InterPro" id="IPR046950">
    <property type="entry name" value="DNA-dir_Rpol_C_phage-type"/>
</dbReference>
<dbReference type="Pfam" id="PF00940">
    <property type="entry name" value="RNA_pol"/>
    <property type="match status" value="1"/>
</dbReference>
<reference evidence="3" key="1">
    <citation type="submission" date="2019-06" db="EMBL/GenBank/DDBJ databases">
        <title>Complete Genome Sequence of Escherichia coli Myophage Mangalitsa.</title>
        <authorList>
            <person name="Atkison C.L."/>
            <person name="Boeckman J."/>
            <person name="Newkirk H."/>
            <person name="Liu M."/>
            <person name="Gill J.J."/>
            <person name="Cahill J."/>
            <person name="Ramsey J."/>
        </authorList>
    </citation>
    <scope>NUCLEOTIDE SEQUENCE [LARGE SCALE GENOMIC DNA]</scope>
</reference>
<evidence type="ECO:0000259" key="1">
    <source>
        <dbReference type="Pfam" id="PF00940"/>
    </source>
</evidence>
<proteinExistence type="predicted"/>
<gene>
    <name evidence="2" type="ORF">Mangalitsa_001</name>
</gene>
<keyword evidence="3" id="KW-1185">Reference proteome</keyword>
<dbReference type="EMBL" id="MN045229">
    <property type="protein sequence ID" value="QEG07803.1"/>
    <property type="molecule type" value="Genomic_DNA"/>
</dbReference>
<feature type="domain" description="DNA-directed RNA polymerase C-terminal" evidence="1">
    <location>
        <begin position="383"/>
        <end position="679"/>
    </location>
</feature>
<dbReference type="Gene3D" id="3.30.70.370">
    <property type="match status" value="1"/>
</dbReference>
<sequence>MTNEEYRALAADGARLKEEGQGWKDVLDTMDRCNQMVDEITSATQSETKTETKLETRKMTTISTQTIKSVVPAITALVYRAKEKQNYMQPQTCAIAALAIFKMMTSFTRDDVVPAMSMVELASASIADANRYNNDLKAMHYVDPAINLIGLAKHFGFITMNEDKSFQQTDAWVELVTTKDTSVPFTERVTTESRRKPFVKGGKVKPSKTLKAAIEFLQDTEYHVETEMVRVIQSMIEQRTYGGLQVPEAIQTELHVWNNAVAMMTQDTLFSDYFADNRGRLYHVACAGPNPQSSDFARCLYSHNVENIVKKFNEDGSTTIAYNMFMAELEDISGGEWCTAKRLTYVAQNPAGSLARMMNMDKSERPSKPFTYVRLALDWFKFETTGECDSRVGFGLDAKCSGTQYLAFIAGNMEMARATGLVDSETKASDPYQLSLRELLKLLDKSSMKPSPEIMDEFLNPKAGRKFIKTPYMAIQYGGGKAALTGSSDFISYMTASLQIPVEKAEAFAELCVEAIHNALGAKINMFIEKAAEAAYNRCVELNKEYITYKHTDGQVVMKPCFPSREICDAFSIRVDSQTRVIFGQIQEEKPWTIRESNPTKEEFKRTFVVNYIQGIDALVARTVAVKAKEAGLRGFTPIHDCFRCCLADAPRMMEVIRAAYVEIFVTNNQFENLSKQLGGIKMYHENIVTEELLMSEHAYYFCQ</sequence>
<evidence type="ECO:0000313" key="2">
    <source>
        <dbReference type="EMBL" id="QEG07803.1"/>
    </source>
</evidence>
<protein>
    <submittedName>
        <fullName evidence="2">RNA polymerase</fullName>
    </submittedName>
</protein>
<name>A0A5B9NAF8_9CAUD</name>
<dbReference type="SUPFAM" id="SSF56672">
    <property type="entry name" value="DNA/RNA polymerases"/>
    <property type="match status" value="1"/>
</dbReference>
<dbReference type="InterPro" id="IPR043502">
    <property type="entry name" value="DNA/RNA_pol_sf"/>
</dbReference>
<evidence type="ECO:0000313" key="3">
    <source>
        <dbReference type="Proteomes" id="UP000323054"/>
    </source>
</evidence>
<accession>A0A5B9NAF8</accession>